<dbReference type="InterPro" id="IPR011701">
    <property type="entry name" value="MFS"/>
</dbReference>
<keyword evidence="4 5" id="KW-0472">Membrane</keyword>
<feature type="transmembrane region" description="Helical" evidence="5">
    <location>
        <begin position="82"/>
        <end position="100"/>
    </location>
</feature>
<evidence type="ECO:0000256" key="4">
    <source>
        <dbReference type="ARBA" id="ARBA00023136"/>
    </source>
</evidence>
<keyword evidence="8" id="KW-1185">Reference proteome</keyword>
<dbReference type="PANTHER" id="PTHR43129:SF1">
    <property type="entry name" value="FOSMIDOMYCIN RESISTANCE PROTEIN"/>
    <property type="match status" value="1"/>
</dbReference>
<keyword evidence="2 5" id="KW-0812">Transmembrane</keyword>
<dbReference type="GO" id="GO:0005886">
    <property type="term" value="C:plasma membrane"/>
    <property type="evidence" value="ECO:0007669"/>
    <property type="project" value="UniProtKB-SubCell"/>
</dbReference>
<feature type="transmembrane region" description="Helical" evidence="5">
    <location>
        <begin position="362"/>
        <end position="384"/>
    </location>
</feature>
<dbReference type="AlphaFoldDB" id="A0A238UVX3"/>
<feature type="transmembrane region" description="Helical" evidence="5">
    <location>
        <begin position="106"/>
        <end position="128"/>
    </location>
</feature>
<dbReference type="Pfam" id="PF07690">
    <property type="entry name" value="MFS_1"/>
    <property type="match status" value="1"/>
</dbReference>
<proteinExistence type="predicted"/>
<dbReference type="InterPro" id="IPR020846">
    <property type="entry name" value="MFS_dom"/>
</dbReference>
<dbReference type="RefSeq" id="WP_089334834.1">
    <property type="nucleotide sequence ID" value="NZ_FZNO01000001.1"/>
</dbReference>
<evidence type="ECO:0000259" key="6">
    <source>
        <dbReference type="PROSITE" id="PS50850"/>
    </source>
</evidence>
<name>A0A238UVX3_9ACTN</name>
<reference evidence="7 8" key="1">
    <citation type="submission" date="2017-06" db="EMBL/GenBank/DDBJ databases">
        <authorList>
            <person name="Kim H.J."/>
            <person name="Triplett B.A."/>
        </authorList>
    </citation>
    <scope>NUCLEOTIDE SEQUENCE [LARGE SCALE GENOMIC DNA]</scope>
    <source>
        <strain evidence="7 8">DSM 44272</strain>
    </source>
</reference>
<dbReference type="SUPFAM" id="SSF103473">
    <property type="entry name" value="MFS general substrate transporter"/>
    <property type="match status" value="1"/>
</dbReference>
<organism evidence="7 8">
    <name type="scientific">Blastococcus mobilis</name>
    <dbReference type="NCBI Taxonomy" id="1938746"/>
    <lineage>
        <taxon>Bacteria</taxon>
        <taxon>Bacillati</taxon>
        <taxon>Actinomycetota</taxon>
        <taxon>Actinomycetes</taxon>
        <taxon>Geodermatophilales</taxon>
        <taxon>Geodermatophilaceae</taxon>
        <taxon>Blastococcus</taxon>
    </lineage>
</organism>
<evidence type="ECO:0000256" key="1">
    <source>
        <dbReference type="ARBA" id="ARBA00004651"/>
    </source>
</evidence>
<sequence>MPHIVREPGVLTGTRMAAFLALVHAMNDALSAVLGALLPTLQARLAAGTTTLAVLVAALTVSSSVTQPVLGAVADRFGLRRVAAIGVGLGAIALSLVGVVDSVPILLGLLVVGGLGSAALHPVATSIVGGPAARNPGLAVGLFTAGGMAGFAAGPVLILYLVSSFGPGALAWLMLPGLLLAAGVALLLPEFEPHTDSRPLRSLERSMFTGALGWLTAASTLIGLAFIAFTSGVPLWLVQFHGLAADAPLLGWTLGAFSLGAALGAVLGGAVAPRVGTSRVTVLSLLAAAGALVVVLSLPAGPALPAVAALAGALLYVSQPLLIVAAQTAAPRSPTAAAGVVMGLGSGIAGLLYIGVGALQEVIGLSPAMTLTFLLLIPAAAIALRGLTFQQRRRVGDERA</sequence>
<feature type="transmembrane region" description="Helical" evidence="5">
    <location>
        <begin position="249"/>
        <end position="268"/>
    </location>
</feature>
<feature type="transmembrane region" description="Helical" evidence="5">
    <location>
        <begin position="208"/>
        <end position="229"/>
    </location>
</feature>
<evidence type="ECO:0000256" key="3">
    <source>
        <dbReference type="ARBA" id="ARBA00022989"/>
    </source>
</evidence>
<comment type="subcellular location">
    <subcellularLocation>
        <location evidence="1">Cell membrane</location>
        <topology evidence="1">Multi-pass membrane protein</topology>
    </subcellularLocation>
</comment>
<feature type="transmembrane region" description="Helical" evidence="5">
    <location>
        <begin position="304"/>
        <end position="324"/>
    </location>
</feature>
<evidence type="ECO:0000313" key="7">
    <source>
        <dbReference type="EMBL" id="SNR25493.1"/>
    </source>
</evidence>
<keyword evidence="3 5" id="KW-1133">Transmembrane helix</keyword>
<feature type="transmembrane region" description="Helical" evidence="5">
    <location>
        <begin position="140"/>
        <end position="163"/>
    </location>
</feature>
<evidence type="ECO:0000313" key="8">
    <source>
        <dbReference type="Proteomes" id="UP000198403"/>
    </source>
</evidence>
<dbReference type="GO" id="GO:0022857">
    <property type="term" value="F:transmembrane transporter activity"/>
    <property type="evidence" value="ECO:0007669"/>
    <property type="project" value="InterPro"/>
</dbReference>
<evidence type="ECO:0000256" key="5">
    <source>
        <dbReference type="SAM" id="Phobius"/>
    </source>
</evidence>
<feature type="transmembrane region" description="Helical" evidence="5">
    <location>
        <begin position="280"/>
        <end position="298"/>
    </location>
</feature>
<feature type="transmembrane region" description="Helical" evidence="5">
    <location>
        <begin position="16"/>
        <end position="38"/>
    </location>
</feature>
<dbReference type="InterPro" id="IPR036259">
    <property type="entry name" value="MFS_trans_sf"/>
</dbReference>
<dbReference type="PROSITE" id="PS50850">
    <property type="entry name" value="MFS"/>
    <property type="match status" value="1"/>
</dbReference>
<dbReference type="Gene3D" id="1.20.1250.20">
    <property type="entry name" value="MFS general substrate transporter like domains"/>
    <property type="match status" value="1"/>
</dbReference>
<feature type="transmembrane region" description="Helical" evidence="5">
    <location>
        <begin position="50"/>
        <end position="70"/>
    </location>
</feature>
<feature type="domain" description="Major facilitator superfamily (MFS) profile" evidence="6">
    <location>
        <begin position="16"/>
        <end position="395"/>
    </location>
</feature>
<feature type="transmembrane region" description="Helical" evidence="5">
    <location>
        <begin position="336"/>
        <end position="356"/>
    </location>
</feature>
<dbReference type="OrthoDB" id="3521082at2"/>
<dbReference type="Proteomes" id="UP000198403">
    <property type="component" value="Unassembled WGS sequence"/>
</dbReference>
<accession>A0A238UVX3</accession>
<dbReference type="PANTHER" id="PTHR43129">
    <property type="entry name" value="FOSMIDOMYCIN RESISTANCE PROTEIN"/>
    <property type="match status" value="1"/>
</dbReference>
<protein>
    <submittedName>
        <fullName evidence="7">MFS transporter, FSR family, fosmidomycin resistance protein</fullName>
    </submittedName>
</protein>
<evidence type="ECO:0000256" key="2">
    <source>
        <dbReference type="ARBA" id="ARBA00022692"/>
    </source>
</evidence>
<feature type="transmembrane region" description="Helical" evidence="5">
    <location>
        <begin position="169"/>
        <end position="188"/>
    </location>
</feature>
<gene>
    <name evidence="7" type="ORF">SAMN06272737_101362</name>
</gene>
<dbReference type="EMBL" id="FZNO01000001">
    <property type="protein sequence ID" value="SNR25493.1"/>
    <property type="molecule type" value="Genomic_DNA"/>
</dbReference>